<dbReference type="EMBL" id="CP120629">
    <property type="protein sequence ID" value="WEW59294.1"/>
    <property type="molecule type" value="Genomic_DNA"/>
</dbReference>
<dbReference type="Proteomes" id="UP001219355">
    <property type="component" value="Chromosome 3"/>
</dbReference>
<feature type="region of interest" description="Disordered" evidence="1">
    <location>
        <begin position="152"/>
        <end position="222"/>
    </location>
</feature>
<feature type="region of interest" description="Disordered" evidence="1">
    <location>
        <begin position="504"/>
        <end position="611"/>
    </location>
</feature>
<protein>
    <submittedName>
        <fullName evidence="2">Uncharacterized protein</fullName>
    </submittedName>
</protein>
<name>A0AAF0IM01_9EURO</name>
<feature type="compositionally biased region" description="Low complexity" evidence="1">
    <location>
        <begin position="196"/>
        <end position="213"/>
    </location>
</feature>
<organism evidence="2 3">
    <name type="scientific">Emydomyces testavorans</name>
    <dbReference type="NCBI Taxonomy" id="2070801"/>
    <lineage>
        <taxon>Eukaryota</taxon>
        <taxon>Fungi</taxon>
        <taxon>Dikarya</taxon>
        <taxon>Ascomycota</taxon>
        <taxon>Pezizomycotina</taxon>
        <taxon>Eurotiomycetes</taxon>
        <taxon>Eurotiomycetidae</taxon>
        <taxon>Onygenales</taxon>
        <taxon>Nannizziopsiaceae</taxon>
        <taxon>Emydomyces</taxon>
    </lineage>
</organism>
<feature type="compositionally biased region" description="Polar residues" evidence="1">
    <location>
        <begin position="565"/>
        <end position="580"/>
    </location>
</feature>
<dbReference type="AlphaFoldDB" id="A0AAF0IM01"/>
<feature type="region of interest" description="Disordered" evidence="1">
    <location>
        <begin position="60"/>
        <end position="103"/>
    </location>
</feature>
<evidence type="ECO:0000256" key="1">
    <source>
        <dbReference type="SAM" id="MobiDB-lite"/>
    </source>
</evidence>
<feature type="compositionally biased region" description="Polar residues" evidence="1">
    <location>
        <begin position="535"/>
        <end position="556"/>
    </location>
</feature>
<feature type="compositionally biased region" description="Basic and acidic residues" evidence="1">
    <location>
        <begin position="504"/>
        <end position="522"/>
    </location>
</feature>
<evidence type="ECO:0000313" key="3">
    <source>
        <dbReference type="Proteomes" id="UP001219355"/>
    </source>
</evidence>
<gene>
    <name evidence="2" type="ORF">PRK78_004763</name>
</gene>
<reference evidence="2" key="1">
    <citation type="submission" date="2023-03" db="EMBL/GenBank/DDBJ databases">
        <title>Emydomyces testavorans Genome Sequence.</title>
        <authorList>
            <person name="Hoyer L."/>
        </authorList>
    </citation>
    <scope>NUCLEOTIDE SEQUENCE</scope>
    <source>
        <strain evidence="2">16-2883</strain>
    </source>
</reference>
<feature type="compositionally biased region" description="Low complexity" evidence="1">
    <location>
        <begin position="600"/>
        <end position="611"/>
    </location>
</feature>
<evidence type="ECO:0000313" key="2">
    <source>
        <dbReference type="EMBL" id="WEW59294.1"/>
    </source>
</evidence>
<keyword evidence="3" id="KW-1185">Reference proteome</keyword>
<accession>A0AAF0IM01</accession>
<sequence>MWQYQDYILPPCSISNISPIEQATPPGRTFLDGDGGTPVSDSLTESLTINRRRGVYYHRPPVWKLEPGGDGPSLSRDGNSERHVASGDAGTGSPCSENNSEKGLEQLSNPTIADLVLPLHTSNPVTLSEQLDQPTHVLHPQQSFSVGITLSQPGMQQGLEPKGLSEHDALDTPDVSGSCQAQSKVKLPVKLSSDIPESQPSQSKQPEKSSTSSNISIQPRKAMDLWRKEDSADSLLLGIPKREFRESTHAIQENVPPMVQEELRWDTDHPDGERYLECYRDIRSSSSSGNGFAIRSGSRVICVGDTAPCDEDEQRHDSFDIEFGEVYLVLRLYSDLWASCIKIDAEKPVHPTSPSHGHVPRYSRTTWPTSYDAIKFLPLCCVTIEANFARYLRYHPVHGNSKLPITDPTKGQIVIPPKRNDSLAAGDNLSHDAGGILIPLEYFSQLNFPTMERDKVYKVANTMENEDPVGHVRECKPDYYESGLSGFAPKLSRMQRLRNRLLRHVDGTGKPEAKVSPAERRPHVSKSKIGPVKQMLSSVGTSKSLQTQENTQSSGLASVPRQGLSGLSTAGSETARTSNLPFGRRLHGSTSTGFGSVLGTRSITRSRSPRR</sequence>
<proteinExistence type="predicted"/>